<sequence>MFRPVVSASLFKKGCDMSKHTEIDIDALRKIGWDHWDPIGIRQLDDSALRNNAAEEYDTYLLHAAHMILQGATCETVAAYFDDMISDSMALGPPSEAVHRASLLTAEAISAILQVDRASADTHASSNDLRKGKNLGRE</sequence>
<dbReference type="EnsemblBacteria" id="CAK06644">
    <property type="protein sequence ID" value="CAK06644"/>
    <property type="gene ID" value="RL1147"/>
</dbReference>
<dbReference type="EMBL" id="AM236080">
    <property type="protein sequence ID" value="CAK06644.1"/>
    <property type="molecule type" value="Genomic_DNA"/>
</dbReference>
<dbReference type="eggNOG" id="ENOG50330HM">
    <property type="taxonomic scope" value="Bacteria"/>
</dbReference>
<evidence type="ECO:0000313" key="2">
    <source>
        <dbReference type="Proteomes" id="UP000006575"/>
    </source>
</evidence>
<organism evidence="1 2">
    <name type="scientific">Rhizobium johnstonii (strain DSM 114642 / LMG 32736 / 3841)</name>
    <name type="common">Rhizobium leguminosarum bv. viciae</name>
    <dbReference type="NCBI Taxonomy" id="216596"/>
    <lineage>
        <taxon>Bacteria</taxon>
        <taxon>Pseudomonadati</taxon>
        <taxon>Pseudomonadota</taxon>
        <taxon>Alphaproteobacteria</taxon>
        <taxon>Hyphomicrobiales</taxon>
        <taxon>Rhizobiaceae</taxon>
        <taxon>Rhizobium/Agrobacterium group</taxon>
        <taxon>Rhizobium</taxon>
        <taxon>Rhizobium johnstonii</taxon>
    </lineage>
</organism>
<dbReference type="HOGENOM" id="CLU_146689_0_0_5"/>
<dbReference type="KEGG" id="rle:RL1147"/>
<reference evidence="1 2" key="1">
    <citation type="journal article" date="2006" name="Genome Biol.">
        <title>The genome of Rhizobium leguminosarum has recognizable core and accessory components.</title>
        <authorList>
            <person name="Young J.W."/>
            <person name="Crossman L.C."/>
            <person name="Johnston A.W.B."/>
            <person name="Thomson N.R."/>
            <person name="Ghazoui Z.F."/>
            <person name="Hull K.H."/>
            <person name="Wexler M."/>
            <person name="Curson A.R.J."/>
            <person name="Todd J.D."/>
            <person name="Poole P.S."/>
            <person name="Mauchline T.H."/>
            <person name="East A.K."/>
            <person name="Quail M.A."/>
            <person name="Churcher C."/>
            <person name="Arrowsmith C."/>
            <person name="Cherevach A."/>
            <person name="Chillingworth T."/>
            <person name="Clarke K."/>
            <person name="Cronin A."/>
            <person name="Davis P."/>
            <person name="Fraser A."/>
            <person name="Hance Z."/>
            <person name="Hauser H."/>
            <person name="Jagels K."/>
            <person name="Moule S."/>
            <person name="Mungall K."/>
            <person name="Norbertczak H."/>
            <person name="Rabbinowitsch E."/>
            <person name="Sanders M."/>
            <person name="Simmonds M."/>
            <person name="Whitehead S."/>
            <person name="Parkhill J."/>
        </authorList>
    </citation>
    <scope>NUCLEOTIDE SEQUENCE [LARGE SCALE GENOMIC DNA]</scope>
    <source>
        <strain evidence="2">DSM 114642 / LMG 32736 / 3841</strain>
    </source>
</reference>
<protein>
    <submittedName>
        <fullName evidence="1">Uncharacterized protein</fullName>
    </submittedName>
</protein>
<keyword evidence="2" id="KW-1185">Reference proteome</keyword>
<evidence type="ECO:0000313" key="1">
    <source>
        <dbReference type="EMBL" id="CAK06644.1"/>
    </source>
</evidence>
<dbReference type="AlphaFoldDB" id="Q1MK64"/>
<accession>Q1MK64</accession>
<gene>
    <name evidence="1" type="ordered locus">RL1147</name>
</gene>
<name>Q1MK64_RHIJ3</name>
<dbReference type="Proteomes" id="UP000006575">
    <property type="component" value="Chromosome"/>
</dbReference>
<proteinExistence type="predicted"/>